<reference evidence="3" key="1">
    <citation type="submission" date="2022-01" db="EMBL/GenBank/DDBJ databases">
        <title>Genome Sequence Resource for Two Populations of Ditylenchus destructor, the Migratory Endoparasitic Phytonematode.</title>
        <authorList>
            <person name="Zhang H."/>
            <person name="Lin R."/>
            <person name="Xie B."/>
        </authorList>
    </citation>
    <scope>NUCLEOTIDE SEQUENCE</scope>
    <source>
        <strain evidence="3">BazhouSP</strain>
    </source>
</reference>
<evidence type="ECO:0000256" key="1">
    <source>
        <dbReference type="SAM" id="MobiDB-lite"/>
    </source>
</evidence>
<feature type="compositionally biased region" description="Polar residues" evidence="1">
    <location>
        <begin position="85"/>
        <end position="124"/>
    </location>
</feature>
<gene>
    <name evidence="3" type="ORF">DdX_20526</name>
</gene>
<organism evidence="3 4">
    <name type="scientific">Ditylenchus destructor</name>
    <dbReference type="NCBI Taxonomy" id="166010"/>
    <lineage>
        <taxon>Eukaryota</taxon>
        <taxon>Metazoa</taxon>
        <taxon>Ecdysozoa</taxon>
        <taxon>Nematoda</taxon>
        <taxon>Chromadorea</taxon>
        <taxon>Rhabditida</taxon>
        <taxon>Tylenchina</taxon>
        <taxon>Tylenchomorpha</taxon>
        <taxon>Sphaerularioidea</taxon>
        <taxon>Anguinidae</taxon>
        <taxon>Anguininae</taxon>
        <taxon>Ditylenchus</taxon>
    </lineage>
</organism>
<comment type="caution">
    <text evidence="3">The sequence shown here is derived from an EMBL/GenBank/DDBJ whole genome shotgun (WGS) entry which is preliminary data.</text>
</comment>
<keyword evidence="2" id="KW-0732">Signal</keyword>
<evidence type="ECO:0000313" key="3">
    <source>
        <dbReference type="EMBL" id="KAI1693685.1"/>
    </source>
</evidence>
<feature type="signal peptide" evidence="2">
    <location>
        <begin position="1"/>
        <end position="19"/>
    </location>
</feature>
<dbReference type="AlphaFoldDB" id="A0AAD4QWA6"/>
<feature type="region of interest" description="Disordered" evidence="1">
    <location>
        <begin position="83"/>
        <end position="124"/>
    </location>
</feature>
<dbReference type="Proteomes" id="UP001201812">
    <property type="component" value="Unassembled WGS sequence"/>
</dbReference>
<dbReference type="EMBL" id="JAKKPZ010000599">
    <property type="protein sequence ID" value="KAI1693685.1"/>
    <property type="molecule type" value="Genomic_DNA"/>
</dbReference>
<sequence>MILFKIILVFLAVIEYAAESNVPQCGNGCPTPSTKTWRWEIKEMCAKFSTYISCLQAKCDQDIVNKVISKHPMAPIVCSEKNLHPEQSNPEQSNPKQPKTQQPNSPQSEQEFTSNGSGSTQGVIVESNSTQPSIDFCAERCVKLKDGKLDMPKLKPAGKKKDQKDAHKKSCEAYMDKLGCMENKTDCEELLTNERAKYDKTCDQLESSTNSGVITSDIGPFFLLLANIWIALLTKML</sequence>
<protein>
    <submittedName>
        <fullName evidence="3">Uncharacterized protein</fullName>
    </submittedName>
</protein>
<feature type="chain" id="PRO_5041913810" evidence="2">
    <location>
        <begin position="20"/>
        <end position="237"/>
    </location>
</feature>
<proteinExistence type="predicted"/>
<accession>A0AAD4QWA6</accession>
<evidence type="ECO:0000313" key="4">
    <source>
        <dbReference type="Proteomes" id="UP001201812"/>
    </source>
</evidence>
<keyword evidence="4" id="KW-1185">Reference proteome</keyword>
<name>A0AAD4QWA6_9BILA</name>
<evidence type="ECO:0000256" key="2">
    <source>
        <dbReference type="SAM" id="SignalP"/>
    </source>
</evidence>